<evidence type="ECO:0000313" key="10">
    <source>
        <dbReference type="EMBL" id="MBC5616939.1"/>
    </source>
</evidence>
<evidence type="ECO:0000256" key="1">
    <source>
        <dbReference type="ARBA" id="ARBA00009865"/>
    </source>
</evidence>
<dbReference type="SUPFAM" id="SSF49785">
    <property type="entry name" value="Galactose-binding domain-like"/>
    <property type="match status" value="1"/>
</dbReference>
<dbReference type="Gene3D" id="2.60.120.260">
    <property type="entry name" value="Galactose-binding domain-like"/>
    <property type="match status" value="1"/>
</dbReference>
<dbReference type="PANTHER" id="PTHR43772:SF2">
    <property type="entry name" value="PUTATIVE (AFU_ORTHOLOGUE AFUA_2G04480)-RELATED"/>
    <property type="match status" value="1"/>
</dbReference>
<evidence type="ECO:0000256" key="5">
    <source>
        <dbReference type="ARBA" id="ARBA00023277"/>
    </source>
</evidence>
<dbReference type="Gene3D" id="2.60.40.1080">
    <property type="match status" value="1"/>
</dbReference>
<keyword evidence="2" id="KW-0624">Polysaccharide degradation</keyword>
<dbReference type="Pfam" id="PF04616">
    <property type="entry name" value="Glyco_hydro_43"/>
    <property type="match status" value="1"/>
</dbReference>
<feature type="domain" description="BIG2" evidence="9">
    <location>
        <begin position="25"/>
        <end position="98"/>
    </location>
</feature>
<reference evidence="10 11" key="1">
    <citation type="submission" date="2020-08" db="EMBL/GenBank/DDBJ databases">
        <title>Genome public.</title>
        <authorList>
            <person name="Liu C."/>
            <person name="Sun Q."/>
        </authorList>
    </citation>
    <scope>NUCLEOTIDE SEQUENCE [LARGE SCALE GENOMIC DNA]</scope>
    <source>
        <strain evidence="10 11">New-7</strain>
    </source>
</reference>
<dbReference type="SUPFAM" id="SSF75005">
    <property type="entry name" value="Arabinanase/levansucrase/invertase"/>
    <property type="match status" value="1"/>
</dbReference>
<evidence type="ECO:0000256" key="3">
    <source>
        <dbReference type="ARBA" id="ARBA00022729"/>
    </source>
</evidence>
<feature type="domain" description="Cellulose binding type IV" evidence="8">
    <location>
        <begin position="381"/>
        <end position="553"/>
    </location>
</feature>
<dbReference type="Pfam" id="PF03422">
    <property type="entry name" value="CBM_6"/>
    <property type="match status" value="1"/>
</dbReference>
<keyword evidence="11" id="KW-1185">Reference proteome</keyword>
<dbReference type="CDD" id="cd04084">
    <property type="entry name" value="CBM6_xylanase-like"/>
    <property type="match status" value="1"/>
</dbReference>
<evidence type="ECO:0000256" key="7">
    <source>
        <dbReference type="RuleBase" id="RU361187"/>
    </source>
</evidence>
<organism evidence="10 11">
    <name type="scientific">Alistipes hominis</name>
    <dbReference type="NCBI Taxonomy" id="2763015"/>
    <lineage>
        <taxon>Bacteria</taxon>
        <taxon>Pseudomonadati</taxon>
        <taxon>Bacteroidota</taxon>
        <taxon>Bacteroidia</taxon>
        <taxon>Bacteroidales</taxon>
        <taxon>Rikenellaceae</taxon>
        <taxon>Alistipes</taxon>
    </lineage>
</organism>
<evidence type="ECO:0000256" key="4">
    <source>
        <dbReference type="ARBA" id="ARBA00022801"/>
    </source>
</evidence>
<dbReference type="InterPro" id="IPR052176">
    <property type="entry name" value="Glycosyl_Hydrlase_43_Enz"/>
</dbReference>
<dbReference type="SMART" id="SM00606">
    <property type="entry name" value="CBD_IV"/>
    <property type="match status" value="1"/>
</dbReference>
<evidence type="ECO:0000313" key="11">
    <source>
        <dbReference type="Proteomes" id="UP000636891"/>
    </source>
</evidence>
<dbReference type="PANTHER" id="PTHR43772">
    <property type="entry name" value="ENDO-1,4-BETA-XYLANASE"/>
    <property type="match status" value="1"/>
</dbReference>
<evidence type="ECO:0000256" key="6">
    <source>
        <dbReference type="ARBA" id="ARBA00023295"/>
    </source>
</evidence>
<sequence>MKRFFLWSLTLFSFVFGAGVCSGAAGGGIRLDKAAFMIDSGDKMKIRLAEAPAGGVQWTSSDEKVATVSRSGVVTGVSKGDAVITASAAGSKAECIVSVGYEGQNPILPPTWGLFIADGEPHVFDGRMYIFGSRDVTNGFLPNGERDFCSTDYHVIYSDDLIHWTDAGVSISIDSIPAEIRGNTRRLWAPDVFKSPTEKDKYYLLFCGNGQPVYIAEGTSPTGPFGNVRLVTLNGEPIPQIDPGVLVDDDGKVYLASPKFFICRLDPSDYSRVMPETCRDVTQYMPVGDEPFEGPSLRKRNGIYYYIYIQNKGNIERDGAVPTLMGYMTAENPLGPYTYRGVIVTNYDYPASGNIHGSIEPFDGQWYVSYHMPVSELGLTRAACLDRIEFDDDGTIRRAEPTSSGVKGCFVPGERIRSSSGVVYSGGRNDRRLVTRREPTANPYVFRYVGYPYTFYNEPGQWIGYRFMDFSPEISTVGMSVCTEAAGGSLEIRRGSADGELIAAVDLPNTDGEWKKVEAPASVTRDGKDAFYIFLKTKPGSGDVRVDWLEFGARR</sequence>
<dbReference type="EMBL" id="JACOOK010000003">
    <property type="protein sequence ID" value="MBC5616939.1"/>
    <property type="molecule type" value="Genomic_DNA"/>
</dbReference>
<accession>A0ABR7CMX4</accession>
<name>A0ABR7CMX4_9BACT</name>
<proteinExistence type="inferred from homology"/>
<keyword evidence="3" id="KW-0732">Signal</keyword>
<keyword evidence="2" id="KW-0858">Xylan degradation</keyword>
<comment type="caution">
    <text evidence="10">The sequence shown here is derived from an EMBL/GenBank/DDBJ whole genome shotgun (WGS) entry which is preliminary data.</text>
</comment>
<keyword evidence="4 7" id="KW-0378">Hydrolase</keyword>
<gene>
    <name evidence="10" type="ORF">H8S08_07915</name>
</gene>
<dbReference type="SUPFAM" id="SSF49373">
    <property type="entry name" value="Invasin/intimin cell-adhesion fragments"/>
    <property type="match status" value="1"/>
</dbReference>
<dbReference type="InterPro" id="IPR006584">
    <property type="entry name" value="Cellulose-bd_IV"/>
</dbReference>
<dbReference type="InterPro" id="IPR003343">
    <property type="entry name" value="Big_2"/>
</dbReference>
<keyword evidence="5" id="KW-0119">Carbohydrate metabolism</keyword>
<protein>
    <submittedName>
        <fullName evidence="10">Family 43 glycosylhydrolase</fullName>
    </submittedName>
</protein>
<comment type="similarity">
    <text evidence="1 7">Belongs to the glycosyl hydrolase 43 family.</text>
</comment>
<dbReference type="CDD" id="cd18620">
    <property type="entry name" value="GH43_XylA-like"/>
    <property type="match status" value="1"/>
</dbReference>
<evidence type="ECO:0000256" key="2">
    <source>
        <dbReference type="ARBA" id="ARBA00022651"/>
    </source>
</evidence>
<dbReference type="InterPro" id="IPR006710">
    <property type="entry name" value="Glyco_hydro_43"/>
</dbReference>
<dbReference type="InterPro" id="IPR008964">
    <property type="entry name" value="Invasin/intimin_cell_adhesion"/>
</dbReference>
<evidence type="ECO:0000259" key="9">
    <source>
        <dbReference type="SMART" id="SM00635"/>
    </source>
</evidence>
<dbReference type="Proteomes" id="UP000636891">
    <property type="component" value="Unassembled WGS sequence"/>
</dbReference>
<dbReference type="RefSeq" id="WP_081032596.1">
    <property type="nucleotide sequence ID" value="NZ_JACOOK010000003.1"/>
</dbReference>
<dbReference type="InterPro" id="IPR008979">
    <property type="entry name" value="Galactose-bd-like_sf"/>
</dbReference>
<keyword evidence="6 7" id="KW-0326">Glycosidase</keyword>
<dbReference type="Pfam" id="PF02368">
    <property type="entry name" value="Big_2"/>
    <property type="match status" value="1"/>
</dbReference>
<dbReference type="InterPro" id="IPR023296">
    <property type="entry name" value="Glyco_hydro_beta-prop_sf"/>
</dbReference>
<dbReference type="InterPro" id="IPR005084">
    <property type="entry name" value="CBM6"/>
</dbReference>
<dbReference type="Gene3D" id="2.115.10.20">
    <property type="entry name" value="Glycosyl hydrolase domain, family 43"/>
    <property type="match status" value="1"/>
</dbReference>
<dbReference type="SMART" id="SM00635">
    <property type="entry name" value="BID_2"/>
    <property type="match status" value="1"/>
</dbReference>
<evidence type="ECO:0000259" key="8">
    <source>
        <dbReference type="SMART" id="SM00606"/>
    </source>
</evidence>